<gene>
    <name evidence="1" type="ORF">KHC33_16735</name>
</gene>
<dbReference type="KEGG" id="mrtj:KHC33_16735"/>
<keyword evidence="2" id="KW-1185">Reference proteome</keyword>
<evidence type="ECO:0000313" key="2">
    <source>
        <dbReference type="Proteomes" id="UP000680656"/>
    </source>
</evidence>
<protein>
    <submittedName>
        <fullName evidence="1">Uncharacterized protein</fullName>
    </submittedName>
</protein>
<reference evidence="1 2" key="1">
    <citation type="submission" date="2021-05" db="EMBL/GenBank/DDBJ databases">
        <title>A novel Methanospirillum isolate from a pyrite-forming mixed culture.</title>
        <authorList>
            <person name="Bunk B."/>
            <person name="Sproer C."/>
            <person name="Spring S."/>
            <person name="Pester M."/>
        </authorList>
    </citation>
    <scope>NUCLEOTIDE SEQUENCE [LARGE SCALE GENOMIC DNA]</scope>
    <source>
        <strain evidence="1 2">J.3.6.1-F.2.7.3</strain>
    </source>
</reference>
<accession>A0A8E7AZ13</accession>
<dbReference type="Proteomes" id="UP000680656">
    <property type="component" value="Chromosome"/>
</dbReference>
<organism evidence="1 2">
    <name type="scientific">Methanospirillum purgamenti</name>
    <dbReference type="NCBI Taxonomy" id="2834276"/>
    <lineage>
        <taxon>Archaea</taxon>
        <taxon>Methanobacteriati</taxon>
        <taxon>Methanobacteriota</taxon>
        <taxon>Stenosarchaea group</taxon>
        <taxon>Methanomicrobia</taxon>
        <taxon>Methanomicrobiales</taxon>
        <taxon>Methanospirillaceae</taxon>
        <taxon>Methanospirillum</taxon>
    </lineage>
</organism>
<name>A0A8E7AZ13_9EURY</name>
<dbReference type="GeneID" id="65098865"/>
<proteinExistence type="predicted"/>
<dbReference type="EMBL" id="CP075546">
    <property type="protein sequence ID" value="QVV88924.1"/>
    <property type="molecule type" value="Genomic_DNA"/>
</dbReference>
<evidence type="ECO:0000313" key="1">
    <source>
        <dbReference type="EMBL" id="QVV88924.1"/>
    </source>
</evidence>
<sequence>MEGELIKSMIPPVEERQIRSCYNSDLSLRCVHCIIDETGKMHCNFNMDGESGYSKILGNAKMPNFNEIKTKRYLLSEEELKNQPCIYHLTKTEYSESMIGY</sequence>
<dbReference type="AlphaFoldDB" id="A0A8E7AZ13"/>
<dbReference type="RefSeq" id="WP_214419727.1">
    <property type="nucleotide sequence ID" value="NZ_CP075546.1"/>
</dbReference>